<organism evidence="3">
    <name type="scientific">Harpegnathos saltator</name>
    <name type="common">Jerdon's jumping ant</name>
    <dbReference type="NCBI Taxonomy" id="610380"/>
    <lineage>
        <taxon>Eukaryota</taxon>
        <taxon>Metazoa</taxon>
        <taxon>Ecdysozoa</taxon>
        <taxon>Arthropoda</taxon>
        <taxon>Hexapoda</taxon>
        <taxon>Insecta</taxon>
        <taxon>Pterygota</taxon>
        <taxon>Neoptera</taxon>
        <taxon>Endopterygota</taxon>
        <taxon>Hymenoptera</taxon>
        <taxon>Apocrita</taxon>
        <taxon>Aculeata</taxon>
        <taxon>Formicoidea</taxon>
        <taxon>Formicidae</taxon>
        <taxon>Ponerinae</taxon>
        <taxon>Ponerini</taxon>
        <taxon>Harpegnathos</taxon>
    </lineage>
</organism>
<evidence type="ECO:0000313" key="3">
    <source>
        <dbReference type="Proteomes" id="UP000008237"/>
    </source>
</evidence>
<feature type="compositionally biased region" description="Basic residues" evidence="1">
    <location>
        <begin position="469"/>
        <end position="482"/>
    </location>
</feature>
<feature type="compositionally biased region" description="Polar residues" evidence="1">
    <location>
        <begin position="28"/>
        <end position="47"/>
    </location>
</feature>
<name>E2BMS2_HARSA</name>
<dbReference type="EMBL" id="GL449319">
    <property type="protein sequence ID" value="EFN83010.1"/>
    <property type="molecule type" value="Genomic_DNA"/>
</dbReference>
<dbReference type="InParanoid" id="E2BMS2"/>
<dbReference type="OrthoDB" id="2187496at2759"/>
<feature type="region of interest" description="Disordered" evidence="1">
    <location>
        <begin position="105"/>
        <end position="129"/>
    </location>
</feature>
<evidence type="ECO:0000313" key="2">
    <source>
        <dbReference type="EMBL" id="EFN83010.1"/>
    </source>
</evidence>
<sequence length="482" mass="54080">MQTLPSPTKKKSLSKRSITFADLPPTLKESSNNAYPSHVESASPTNERQIRPLQDTLTSPPSQIMFCEKPAHARFRLPPTPLTAPECSGNIDTKASFSKRQIARSVDGKFQVEQSPTSSPTPPLTKMSVSDKKRLFESAMEEHLKPSPKPDKIFSFLSQDEVEKMKQEEEKKIATLTRDELKSWAQLDENEGLEDLDPMDDNGRPNSRLSSRTSIPLIQNVPSSVRTAKAERRLKERLIQEGLISDEDEEHFLSPAEQRALRAEKRAAWRQARLKSLEQDALQAQMVIKKMSEIMDTNKQEDTRDSAEAINTAADPVHEQEKPIEFATLRPSSADFPKLAVRSKVGPPKEIRESEKVVDEKVTRRTEEYLDEVTGERRVRTVEYVEKLIERQVETLREKIISLELSNAEDDMESITGTGVSDAESESEDIAGNNAAMSGVEDKTDSPNTADASETASSKTNANITVASTKRKKRKRSKKGRH</sequence>
<evidence type="ECO:0000256" key="1">
    <source>
        <dbReference type="SAM" id="MobiDB-lite"/>
    </source>
</evidence>
<dbReference type="Proteomes" id="UP000008237">
    <property type="component" value="Unassembled WGS sequence"/>
</dbReference>
<feature type="compositionally biased region" description="Polar residues" evidence="1">
    <location>
        <begin position="446"/>
        <end position="468"/>
    </location>
</feature>
<gene>
    <name evidence="2" type="ORF">EAI_05836</name>
</gene>
<reference evidence="2 3" key="1">
    <citation type="journal article" date="2010" name="Science">
        <title>Genomic comparison of the ants Camponotus floridanus and Harpegnathos saltator.</title>
        <authorList>
            <person name="Bonasio R."/>
            <person name="Zhang G."/>
            <person name="Ye C."/>
            <person name="Mutti N.S."/>
            <person name="Fang X."/>
            <person name="Qin N."/>
            <person name="Donahue G."/>
            <person name="Yang P."/>
            <person name="Li Q."/>
            <person name="Li C."/>
            <person name="Zhang P."/>
            <person name="Huang Z."/>
            <person name="Berger S.L."/>
            <person name="Reinberg D."/>
            <person name="Wang J."/>
            <person name="Liebig J."/>
        </authorList>
    </citation>
    <scope>NUCLEOTIDE SEQUENCE [LARGE SCALE GENOMIC DNA]</scope>
    <source>
        <strain evidence="2 3">R22 G/1</strain>
    </source>
</reference>
<feature type="compositionally biased region" description="Acidic residues" evidence="1">
    <location>
        <begin position="189"/>
        <end position="200"/>
    </location>
</feature>
<accession>E2BMS2</accession>
<dbReference type="AlphaFoldDB" id="E2BMS2"/>
<feature type="region of interest" description="Disordered" evidence="1">
    <location>
        <begin position="412"/>
        <end position="482"/>
    </location>
</feature>
<proteinExistence type="predicted"/>
<feature type="region of interest" description="Disordered" evidence="1">
    <location>
        <begin position="189"/>
        <end position="228"/>
    </location>
</feature>
<dbReference type="STRING" id="610380.E2BMS2"/>
<keyword evidence="3" id="KW-1185">Reference proteome</keyword>
<feature type="region of interest" description="Disordered" evidence="1">
    <location>
        <begin position="1"/>
        <end position="62"/>
    </location>
</feature>
<feature type="compositionally biased region" description="Polar residues" evidence="1">
    <location>
        <begin position="204"/>
        <end position="226"/>
    </location>
</feature>
<protein>
    <submittedName>
        <fullName evidence="2">Protein LAP4</fullName>
    </submittedName>
</protein>